<proteinExistence type="inferred from homology"/>
<dbReference type="GO" id="GO:0000287">
    <property type="term" value="F:magnesium ion binding"/>
    <property type="evidence" value="ECO:0007669"/>
    <property type="project" value="UniProtKB-UniRule"/>
</dbReference>
<evidence type="ECO:0000256" key="6">
    <source>
        <dbReference type="ARBA" id="ARBA00022741"/>
    </source>
</evidence>
<feature type="binding site" evidence="12">
    <location>
        <begin position="292"/>
        <end position="295"/>
    </location>
    <ligand>
        <name>substrate</name>
    </ligand>
</feature>
<sequence length="532" mass="59263">MTTEPFDISSWPPSLTPIQLEALTLYATTYALSHGLLYLLPGPQPAIPSAAIHAPFSLFPSPFPRKLFETGKRIQRTYNVLYARIAMDEEFLDRVMGTKTGVGKVDDFIGQLWTGWKQLRDEGLAQHLHLGLFRSDYLLHALSNQPLSIKQVEFNTISVSFACLSQRISELHRYLLSSTQYYNCSPQLKPENLPPNRTISGLAEGLAVGHKAYNVQGSRILFVVQPGERNVFDQRWLEYELLEQHSILIIRQTFEELAHSAIVDPHTYILRVSCSTDIHPSGSIEISTVYYRAGYMPNEYPTPAHYATRFLLERSKAIKCPTIALQLAGGKKVQEVLAQPGVLERFLRDEKRYGKDGIFSEHEVNELRSTFMAMWGLDVGEDLLTADYDSISSGKEGFGLLKARNDAHALVLKPQREGGGNNVYKEAIPAFLNSLPPQERQAWIAMELIIPPEGTGNYLIRAGTIQAESQAAVKADVVSELGIFGYALFGGESREVKEKEVGWLVRTKGKDSDEGGVATGFSVLDSLLLVDS</sequence>
<feature type="binding site" evidence="10">
    <location>
        <position position="134"/>
    </location>
    <ligand>
        <name>substrate</name>
    </ligand>
</feature>
<evidence type="ECO:0000256" key="10">
    <source>
        <dbReference type="PIRSR" id="PIRSR001558-1"/>
    </source>
</evidence>
<dbReference type="NCBIfam" id="TIGR01986">
    <property type="entry name" value="glut_syn_euk"/>
    <property type="match status" value="1"/>
</dbReference>
<reference evidence="15" key="2">
    <citation type="submission" date="2015-01" db="EMBL/GenBank/DDBJ databases">
        <title>Evolutionary Origins and Diversification of the Mycorrhizal Mutualists.</title>
        <authorList>
            <consortium name="DOE Joint Genome Institute"/>
            <consortium name="Mycorrhizal Genomics Consortium"/>
            <person name="Kohler A."/>
            <person name="Kuo A."/>
            <person name="Nagy L.G."/>
            <person name="Floudas D."/>
            <person name="Copeland A."/>
            <person name="Barry K.W."/>
            <person name="Cichocki N."/>
            <person name="Veneault-Fourrey C."/>
            <person name="LaButti K."/>
            <person name="Lindquist E.A."/>
            <person name="Lipzen A."/>
            <person name="Lundell T."/>
            <person name="Morin E."/>
            <person name="Murat C."/>
            <person name="Riley R."/>
            <person name="Ohm R."/>
            <person name="Sun H."/>
            <person name="Tunlid A."/>
            <person name="Henrissat B."/>
            <person name="Grigoriev I.V."/>
            <person name="Hibbett D.S."/>
            <person name="Martin F."/>
        </authorList>
    </citation>
    <scope>NUCLEOTIDE SEQUENCE [LARGE SCALE GENOMIC DNA]</scope>
    <source>
        <strain evidence="15">LaAM-08-1</strain>
    </source>
</reference>
<keyword evidence="15" id="KW-1185">Reference proteome</keyword>
<dbReference type="InterPro" id="IPR037013">
    <property type="entry name" value="GSH-S_sub-bd_sf"/>
</dbReference>
<dbReference type="InterPro" id="IPR004887">
    <property type="entry name" value="GSH_synth_subst-bd"/>
</dbReference>
<dbReference type="InterPro" id="IPR005615">
    <property type="entry name" value="Glutathione_synthase"/>
</dbReference>
<feature type="binding site" evidence="10">
    <location>
        <position position="480"/>
    </location>
    <ligand>
        <name>ATP</name>
        <dbReference type="ChEBI" id="CHEBI:30616"/>
    </ligand>
</feature>
<feature type="binding site" evidence="12">
    <location>
        <begin position="228"/>
        <end position="230"/>
    </location>
    <ligand>
        <name>substrate</name>
    </ligand>
</feature>
<feature type="binding site" evidence="11">
    <location>
        <position position="417"/>
    </location>
    <ligand>
        <name>Mg(2+)</name>
        <dbReference type="ChEBI" id="CHEBI:18420"/>
    </ligand>
</feature>
<dbReference type="Gene3D" id="1.10.1080.10">
    <property type="entry name" value="Glutathione Synthetase, Chain A, domain 3"/>
    <property type="match status" value="1"/>
</dbReference>
<evidence type="ECO:0000256" key="9">
    <source>
        <dbReference type="PIRNR" id="PIRNR001558"/>
    </source>
</evidence>
<dbReference type="GO" id="GO:0004363">
    <property type="term" value="F:glutathione synthase activity"/>
    <property type="evidence" value="ECO:0007669"/>
    <property type="project" value="UniProtKB-UniRule"/>
</dbReference>
<dbReference type="UniPathway" id="UPA00142">
    <property type="reaction ID" value="UER00210"/>
</dbReference>
<dbReference type="GO" id="GO:0005829">
    <property type="term" value="C:cytosol"/>
    <property type="evidence" value="ECO:0007669"/>
    <property type="project" value="TreeGrafter"/>
</dbReference>
<feature type="binding site" evidence="10">
    <location>
        <position position="508"/>
    </location>
    <ligand>
        <name>ATP</name>
        <dbReference type="ChEBI" id="CHEBI:30616"/>
    </ligand>
</feature>
<dbReference type="InterPro" id="IPR014709">
    <property type="entry name" value="Glutathione_synthase_C_euk"/>
</dbReference>
<comment type="cofactor">
    <cofactor evidence="9 11">
        <name>Mg(2+)</name>
        <dbReference type="ChEBI" id="CHEBI:18420"/>
    </cofactor>
    <text evidence="9 11">Binds 1 Mg(2+) ion per subunit.</text>
</comment>
<evidence type="ECO:0000256" key="12">
    <source>
        <dbReference type="PIRSR" id="PIRSR001558-3"/>
    </source>
</evidence>
<accession>A0A0C9XM98</accession>
<evidence type="ECO:0000256" key="8">
    <source>
        <dbReference type="ARBA" id="ARBA00022842"/>
    </source>
</evidence>
<keyword evidence="3 9" id="KW-0436">Ligase</keyword>
<dbReference type="PANTHER" id="PTHR11130:SF0">
    <property type="entry name" value="GLUTATHIONE SYNTHETASE"/>
    <property type="match status" value="1"/>
</dbReference>
<evidence type="ECO:0000313" key="15">
    <source>
        <dbReference type="Proteomes" id="UP000054477"/>
    </source>
</evidence>
<dbReference type="Gene3D" id="3.30.1490.80">
    <property type="match status" value="1"/>
</dbReference>
<keyword evidence="8 9" id="KW-0460">Magnesium</keyword>
<dbReference type="SUPFAM" id="SSF56059">
    <property type="entry name" value="Glutathione synthetase ATP-binding domain-like"/>
    <property type="match status" value="1"/>
</dbReference>
<dbReference type="InterPro" id="IPR016185">
    <property type="entry name" value="PreATP-grasp_dom_sf"/>
</dbReference>
<evidence type="ECO:0000259" key="13">
    <source>
        <dbReference type="Pfam" id="PF03199"/>
    </source>
</evidence>
<evidence type="ECO:0000256" key="11">
    <source>
        <dbReference type="PIRSR" id="PIRSR001558-2"/>
    </source>
</evidence>
<keyword evidence="5 9" id="KW-0479">Metal-binding</keyword>
<keyword evidence="6 9" id="KW-0547">Nucleotide-binding</keyword>
<dbReference type="Pfam" id="PF03199">
    <property type="entry name" value="GSH_synthase"/>
    <property type="match status" value="1"/>
</dbReference>
<evidence type="ECO:0000256" key="3">
    <source>
        <dbReference type="ARBA" id="ARBA00022598"/>
    </source>
</evidence>
<reference evidence="14 15" key="1">
    <citation type="submission" date="2014-04" db="EMBL/GenBank/DDBJ databases">
        <authorList>
            <consortium name="DOE Joint Genome Institute"/>
            <person name="Kuo A."/>
            <person name="Kohler A."/>
            <person name="Nagy L.G."/>
            <person name="Floudas D."/>
            <person name="Copeland A."/>
            <person name="Barry K.W."/>
            <person name="Cichocki N."/>
            <person name="Veneault-Fourrey C."/>
            <person name="LaButti K."/>
            <person name="Lindquist E.A."/>
            <person name="Lipzen A."/>
            <person name="Lundell T."/>
            <person name="Morin E."/>
            <person name="Murat C."/>
            <person name="Sun H."/>
            <person name="Tunlid A."/>
            <person name="Henrissat B."/>
            <person name="Grigoriev I.V."/>
            <person name="Hibbett D.S."/>
            <person name="Martin F."/>
            <person name="Nordberg H.P."/>
            <person name="Cantor M.N."/>
            <person name="Hua S.X."/>
        </authorList>
    </citation>
    <scope>NUCLEOTIDE SEQUENCE [LARGE SCALE GENOMIC DNA]</scope>
    <source>
        <strain evidence="14 15">LaAM-08-1</strain>
    </source>
</reference>
<comment type="similarity">
    <text evidence="2 9">Belongs to the eukaryotic GSH synthase family.</text>
</comment>
<dbReference type="Gene3D" id="3.40.50.1760">
    <property type="entry name" value="Glutathione synthase, substrate-binding domain superfamily, eukaryotic"/>
    <property type="match status" value="1"/>
</dbReference>
<dbReference type="Proteomes" id="UP000054477">
    <property type="component" value="Unassembled WGS sequence"/>
</dbReference>
<dbReference type="HOGENOM" id="CLU_025152_2_1_1"/>
<dbReference type="PANTHER" id="PTHR11130">
    <property type="entry name" value="GLUTATHIONE SYNTHETASE"/>
    <property type="match status" value="1"/>
</dbReference>
<keyword evidence="7 9" id="KW-0067">ATP-binding</keyword>
<feature type="binding site" evidence="10">
    <location>
        <begin position="413"/>
        <end position="422"/>
    </location>
    <ligand>
        <name>ATP</name>
        <dbReference type="ChEBI" id="CHEBI:30616"/>
    </ligand>
</feature>
<dbReference type="Gene3D" id="3.30.470.20">
    <property type="entry name" value="ATP-grasp fold, B domain"/>
    <property type="match status" value="1"/>
</dbReference>
<feature type="domain" description="Glutathione synthase substrate-binding" evidence="13">
    <location>
        <begin position="220"/>
        <end position="328"/>
    </location>
</feature>
<dbReference type="EMBL" id="KN838554">
    <property type="protein sequence ID" value="KIK06216.1"/>
    <property type="molecule type" value="Genomic_DNA"/>
</dbReference>
<evidence type="ECO:0000313" key="14">
    <source>
        <dbReference type="EMBL" id="KIK06216.1"/>
    </source>
</evidence>
<feature type="binding site" evidence="11">
    <location>
        <position position="155"/>
    </location>
    <ligand>
        <name>Mg(2+)</name>
        <dbReference type="ChEBI" id="CHEBI:18420"/>
    </ligand>
</feature>
<dbReference type="InterPro" id="IPR014042">
    <property type="entry name" value="Glutathione_synthase_a-hlx"/>
</dbReference>
<organism evidence="14 15">
    <name type="scientific">Laccaria amethystina LaAM-08-1</name>
    <dbReference type="NCBI Taxonomy" id="1095629"/>
    <lineage>
        <taxon>Eukaryota</taxon>
        <taxon>Fungi</taxon>
        <taxon>Dikarya</taxon>
        <taxon>Basidiomycota</taxon>
        <taxon>Agaricomycotina</taxon>
        <taxon>Agaricomycetes</taxon>
        <taxon>Agaricomycetidae</taxon>
        <taxon>Agaricales</taxon>
        <taxon>Agaricineae</taxon>
        <taxon>Hydnangiaceae</taxon>
        <taxon>Laccaria</taxon>
    </lineage>
</organism>
<dbReference type="Gene3D" id="3.30.1490.50">
    <property type="match status" value="1"/>
</dbReference>
<feature type="binding site" evidence="11">
    <location>
        <position position="153"/>
    </location>
    <ligand>
        <name>Mg(2+)</name>
        <dbReference type="ChEBI" id="CHEBI:18420"/>
    </ligand>
</feature>
<feature type="binding site" evidence="10">
    <location>
        <begin position="446"/>
        <end position="449"/>
    </location>
    <ligand>
        <name>ATP</name>
        <dbReference type="ChEBI" id="CHEBI:30616"/>
    </ligand>
</feature>
<evidence type="ECO:0000256" key="5">
    <source>
        <dbReference type="ARBA" id="ARBA00022723"/>
    </source>
</evidence>
<gene>
    <name evidence="14" type="ORF">K443DRAFT_674506</name>
</gene>
<dbReference type="GO" id="GO:0043295">
    <property type="term" value="F:glutathione binding"/>
    <property type="evidence" value="ECO:0007669"/>
    <property type="project" value="UniProtKB-UniRule"/>
</dbReference>
<feature type="binding site" evidence="10">
    <location>
        <position position="424"/>
    </location>
    <ligand>
        <name>ATP</name>
        <dbReference type="ChEBI" id="CHEBI:30616"/>
    </ligand>
</feature>
<feature type="binding site" evidence="10">
    <location>
        <position position="506"/>
    </location>
    <ligand>
        <name>substrate</name>
    </ligand>
</feature>
<comment type="pathway">
    <text evidence="1 9">Sulfur metabolism; glutathione biosynthesis; glutathione from L-cysteine and L-glutamate: step 2/2.</text>
</comment>
<dbReference type="STRING" id="1095629.A0A0C9XM98"/>
<feature type="binding site" evidence="12">
    <location>
        <begin position="157"/>
        <end position="160"/>
    </location>
    <ligand>
        <name>substrate</name>
    </ligand>
</feature>
<feature type="binding site" evidence="10">
    <location>
        <position position="514"/>
    </location>
    <ligand>
        <name>ATP</name>
        <dbReference type="ChEBI" id="CHEBI:30616"/>
    </ligand>
</feature>
<feature type="binding site" evidence="10">
    <location>
        <position position="153"/>
    </location>
    <ligand>
        <name>ATP</name>
        <dbReference type="ChEBI" id="CHEBI:30616"/>
    </ligand>
</feature>
<feature type="binding site" evidence="10">
    <location>
        <position position="234"/>
    </location>
    <ligand>
        <name>substrate</name>
    </ligand>
</feature>
<dbReference type="EC" id="6.3.2.3" evidence="9"/>
<dbReference type="InterPro" id="IPR014049">
    <property type="entry name" value="Glutathione_synthase_N_euk"/>
</dbReference>
<dbReference type="SUPFAM" id="SSF52440">
    <property type="entry name" value="PreATP-grasp domain"/>
    <property type="match status" value="1"/>
</dbReference>
<protein>
    <recommendedName>
        <fullName evidence="9">Glutathione synthetase</fullName>
        <shortName evidence="9">GSH-S</shortName>
        <ecNumber evidence="9">6.3.2.3</ecNumber>
    </recommendedName>
</protein>
<dbReference type="PIRSF" id="PIRSF001558">
    <property type="entry name" value="GSHase"/>
    <property type="match status" value="1"/>
</dbReference>
<evidence type="ECO:0000256" key="7">
    <source>
        <dbReference type="ARBA" id="ARBA00022840"/>
    </source>
</evidence>
<dbReference type="SMR" id="A0A0C9XM98"/>
<evidence type="ECO:0000256" key="2">
    <source>
        <dbReference type="ARBA" id="ARBA00010385"/>
    </source>
</evidence>
<dbReference type="Pfam" id="PF03917">
    <property type="entry name" value="GSH_synth_ATP"/>
    <property type="match status" value="1"/>
</dbReference>
<evidence type="ECO:0000256" key="4">
    <source>
        <dbReference type="ARBA" id="ARBA00022684"/>
    </source>
</evidence>
<name>A0A0C9XM98_9AGAR</name>
<keyword evidence="4 9" id="KW-0317">Glutathione biosynthesis</keyword>
<evidence type="ECO:0000256" key="1">
    <source>
        <dbReference type="ARBA" id="ARBA00004965"/>
    </source>
</evidence>
<dbReference type="GO" id="GO:0005524">
    <property type="term" value="F:ATP binding"/>
    <property type="evidence" value="ECO:0007669"/>
    <property type="project" value="UniProtKB-UniRule"/>
</dbReference>
<feature type="binding site" evidence="10">
    <location>
        <position position="331"/>
    </location>
    <ligand>
        <name>ATP</name>
        <dbReference type="ChEBI" id="CHEBI:30616"/>
    </ligand>
</feature>
<dbReference type="OrthoDB" id="2020073at2759"/>
<comment type="catalytic activity">
    <reaction evidence="9">
        <text>gamma-L-glutamyl-L-cysteine + glycine + ATP = glutathione + ADP + phosphate + H(+)</text>
        <dbReference type="Rhea" id="RHEA:13557"/>
        <dbReference type="ChEBI" id="CHEBI:15378"/>
        <dbReference type="ChEBI" id="CHEBI:30616"/>
        <dbReference type="ChEBI" id="CHEBI:43474"/>
        <dbReference type="ChEBI" id="CHEBI:57305"/>
        <dbReference type="ChEBI" id="CHEBI:57925"/>
        <dbReference type="ChEBI" id="CHEBI:58173"/>
        <dbReference type="ChEBI" id="CHEBI:456216"/>
        <dbReference type="EC" id="6.3.2.3"/>
    </reaction>
</comment>
<feature type="binding site" evidence="12">
    <location>
        <begin position="517"/>
        <end position="518"/>
    </location>
    <ligand>
        <name>substrate</name>
    </ligand>
</feature>
<dbReference type="AlphaFoldDB" id="A0A0C9XM98"/>